<sequence>MRGQALKGYLFISPWLIGFALLVAAPFIASIYLSFTHYDIISPAEWVGGSNYKRLFTEDPLFWKSLVVTLKYALVAVPVGTVLGVGMALLLNLDVRGIRFYRTAFYLPSIVPMVASCAVFSWVLNPHIGLMNSILRGIGVEGPAWLTSEPWAFYSLVMMSLWSVGGSMIIYLAGLKDVPASLYEAAVVDGANAWQRTVHITLPMLTPVIFFNLVMGTINAFQYFAQAYIMTEGGPEDSTTFYALYLFQRSWRYLDMGYASAMAWILFVIIMLITALLFKTHKKWVHYGR</sequence>
<keyword evidence="3" id="KW-1003">Cell membrane</keyword>
<feature type="transmembrane region" description="Helical" evidence="7">
    <location>
        <begin position="105"/>
        <end position="124"/>
    </location>
</feature>
<feature type="domain" description="ABC transmembrane type-1" evidence="8">
    <location>
        <begin position="66"/>
        <end position="277"/>
    </location>
</feature>
<evidence type="ECO:0000256" key="2">
    <source>
        <dbReference type="ARBA" id="ARBA00022448"/>
    </source>
</evidence>
<protein>
    <submittedName>
        <fullName evidence="9">Lactose transport system permease protein LacF</fullName>
    </submittedName>
</protein>
<proteinExistence type="inferred from homology"/>
<dbReference type="PROSITE" id="PS50928">
    <property type="entry name" value="ABC_TM1"/>
    <property type="match status" value="1"/>
</dbReference>
<evidence type="ECO:0000313" key="10">
    <source>
        <dbReference type="Proteomes" id="UP000346198"/>
    </source>
</evidence>
<keyword evidence="6 7" id="KW-0472">Membrane</keyword>
<feature type="transmembrane region" description="Helical" evidence="7">
    <location>
        <begin position="204"/>
        <end position="225"/>
    </location>
</feature>
<evidence type="ECO:0000256" key="6">
    <source>
        <dbReference type="ARBA" id="ARBA00023136"/>
    </source>
</evidence>
<evidence type="ECO:0000256" key="1">
    <source>
        <dbReference type="ARBA" id="ARBA00004651"/>
    </source>
</evidence>
<dbReference type="SUPFAM" id="SSF161098">
    <property type="entry name" value="MetI-like"/>
    <property type="match status" value="1"/>
</dbReference>
<dbReference type="InterPro" id="IPR000515">
    <property type="entry name" value="MetI-like"/>
</dbReference>
<dbReference type="InterPro" id="IPR035906">
    <property type="entry name" value="MetI-like_sf"/>
</dbReference>
<feature type="transmembrane region" description="Helical" evidence="7">
    <location>
        <begin position="256"/>
        <end position="278"/>
    </location>
</feature>
<dbReference type="CDD" id="cd06261">
    <property type="entry name" value="TM_PBP2"/>
    <property type="match status" value="1"/>
</dbReference>
<comment type="subcellular location">
    <subcellularLocation>
        <location evidence="1 7">Cell membrane</location>
        <topology evidence="1 7">Multi-pass membrane protein</topology>
    </subcellularLocation>
</comment>
<accession>A0A6C2UQP5</accession>
<dbReference type="InterPro" id="IPR051393">
    <property type="entry name" value="ABC_transporter_permease"/>
</dbReference>
<feature type="transmembrane region" description="Helical" evidence="7">
    <location>
        <begin position="72"/>
        <end position="93"/>
    </location>
</feature>
<dbReference type="RefSeq" id="WP_136062804.1">
    <property type="nucleotide sequence ID" value="NZ_CAAHFH010000002.1"/>
</dbReference>
<dbReference type="Pfam" id="PF00528">
    <property type="entry name" value="BPD_transp_1"/>
    <property type="match status" value="1"/>
</dbReference>
<dbReference type="GO" id="GO:0005886">
    <property type="term" value="C:plasma membrane"/>
    <property type="evidence" value="ECO:0007669"/>
    <property type="project" value="UniProtKB-SubCell"/>
</dbReference>
<feature type="transmembrane region" description="Helical" evidence="7">
    <location>
        <begin position="12"/>
        <end position="35"/>
    </location>
</feature>
<keyword evidence="10" id="KW-1185">Reference proteome</keyword>
<evidence type="ECO:0000256" key="5">
    <source>
        <dbReference type="ARBA" id="ARBA00022989"/>
    </source>
</evidence>
<keyword evidence="2 7" id="KW-0813">Transport</keyword>
<dbReference type="PANTHER" id="PTHR30193:SF1">
    <property type="entry name" value="ABC TRANSPORTER PERMEASE PROTEIN YESP-RELATED"/>
    <property type="match status" value="1"/>
</dbReference>
<comment type="similarity">
    <text evidence="7">Belongs to the binding-protein-dependent transport system permease family.</text>
</comment>
<dbReference type="PANTHER" id="PTHR30193">
    <property type="entry name" value="ABC TRANSPORTER PERMEASE PROTEIN"/>
    <property type="match status" value="1"/>
</dbReference>
<evidence type="ECO:0000256" key="4">
    <source>
        <dbReference type="ARBA" id="ARBA00022692"/>
    </source>
</evidence>
<dbReference type="Gene3D" id="1.10.3720.10">
    <property type="entry name" value="MetI-like"/>
    <property type="match status" value="1"/>
</dbReference>
<feature type="transmembrane region" description="Helical" evidence="7">
    <location>
        <begin position="151"/>
        <end position="173"/>
    </location>
</feature>
<evidence type="ECO:0000256" key="7">
    <source>
        <dbReference type="RuleBase" id="RU363032"/>
    </source>
</evidence>
<evidence type="ECO:0000259" key="8">
    <source>
        <dbReference type="PROSITE" id="PS50928"/>
    </source>
</evidence>
<gene>
    <name evidence="9" type="primary">lacF</name>
    <name evidence="9" type="ORF">SCARR_03398</name>
</gene>
<dbReference type="AlphaFoldDB" id="A0A6C2UQP5"/>
<evidence type="ECO:0000256" key="3">
    <source>
        <dbReference type="ARBA" id="ARBA00022475"/>
    </source>
</evidence>
<evidence type="ECO:0000313" key="9">
    <source>
        <dbReference type="EMBL" id="VGO21326.1"/>
    </source>
</evidence>
<reference evidence="9 10" key="1">
    <citation type="submission" date="2019-04" db="EMBL/GenBank/DDBJ databases">
        <authorList>
            <person name="Van Vliet M D."/>
        </authorList>
    </citation>
    <scope>NUCLEOTIDE SEQUENCE [LARGE SCALE GENOMIC DNA]</scope>
    <source>
        <strain evidence="9 10">F21</strain>
    </source>
</reference>
<organism evidence="9 10">
    <name type="scientific">Pontiella sulfatireligans</name>
    <dbReference type="NCBI Taxonomy" id="2750658"/>
    <lineage>
        <taxon>Bacteria</taxon>
        <taxon>Pseudomonadati</taxon>
        <taxon>Kiritimatiellota</taxon>
        <taxon>Kiritimatiellia</taxon>
        <taxon>Kiritimatiellales</taxon>
        <taxon>Pontiellaceae</taxon>
        <taxon>Pontiella</taxon>
    </lineage>
</organism>
<name>A0A6C2UQP5_9BACT</name>
<keyword evidence="5 7" id="KW-1133">Transmembrane helix</keyword>
<dbReference type="GO" id="GO:0055085">
    <property type="term" value="P:transmembrane transport"/>
    <property type="evidence" value="ECO:0007669"/>
    <property type="project" value="InterPro"/>
</dbReference>
<dbReference type="Proteomes" id="UP000346198">
    <property type="component" value="Unassembled WGS sequence"/>
</dbReference>
<dbReference type="EMBL" id="CAAHFH010000002">
    <property type="protein sequence ID" value="VGO21326.1"/>
    <property type="molecule type" value="Genomic_DNA"/>
</dbReference>
<keyword evidence="4 7" id="KW-0812">Transmembrane</keyword>